<dbReference type="EMBL" id="JBBJBU010000002">
    <property type="protein sequence ID" value="KAK7206551.1"/>
    <property type="molecule type" value="Genomic_DNA"/>
</dbReference>
<dbReference type="InterPro" id="IPR038718">
    <property type="entry name" value="SNF2-like_sf"/>
</dbReference>
<keyword evidence="2" id="KW-0547">Nucleotide-binding</keyword>
<dbReference type="SUPFAM" id="SSF52540">
    <property type="entry name" value="P-loop containing nucleoside triphosphate hydrolases"/>
    <property type="match status" value="2"/>
</dbReference>
<keyword evidence="4" id="KW-0378">Hydrolase</keyword>
<dbReference type="Pfam" id="PF26021">
    <property type="entry name" value="Ferritin_C144_05"/>
    <property type="match status" value="1"/>
</dbReference>
<accession>A0ABR1F9N2</accession>
<dbReference type="GeneID" id="90036508"/>
<dbReference type="PROSITE" id="PS00518">
    <property type="entry name" value="ZF_RING_1"/>
    <property type="match status" value="1"/>
</dbReference>
<gene>
    <name evidence="11" type="ORF">BZA70DRAFT_265984</name>
</gene>
<keyword evidence="1" id="KW-0479">Metal-binding</keyword>
<evidence type="ECO:0000259" key="9">
    <source>
        <dbReference type="PROSITE" id="PS50089"/>
    </source>
</evidence>
<keyword evidence="3 7" id="KW-0863">Zinc-finger</keyword>
<dbReference type="SMART" id="SM01047">
    <property type="entry name" value="C1_4"/>
    <property type="match status" value="1"/>
</dbReference>
<keyword evidence="6" id="KW-0067">ATP-binding</keyword>
<evidence type="ECO:0000256" key="4">
    <source>
        <dbReference type="ARBA" id="ARBA00022801"/>
    </source>
</evidence>
<dbReference type="Gene3D" id="3.30.40.10">
    <property type="entry name" value="Zinc/RING finger domain, C3HC4 (zinc finger)"/>
    <property type="match status" value="1"/>
</dbReference>
<evidence type="ECO:0000256" key="3">
    <source>
        <dbReference type="ARBA" id="ARBA00022771"/>
    </source>
</evidence>
<evidence type="ECO:0000256" key="6">
    <source>
        <dbReference type="ARBA" id="ARBA00022840"/>
    </source>
</evidence>
<evidence type="ECO:0000313" key="11">
    <source>
        <dbReference type="EMBL" id="KAK7206551.1"/>
    </source>
</evidence>
<feature type="compositionally biased region" description="Polar residues" evidence="8">
    <location>
        <begin position="694"/>
        <end position="706"/>
    </location>
</feature>
<dbReference type="SMART" id="SM00490">
    <property type="entry name" value="HELICc"/>
    <property type="match status" value="1"/>
</dbReference>
<dbReference type="InterPro" id="IPR049730">
    <property type="entry name" value="SNF2/RAD54-like_C"/>
</dbReference>
<dbReference type="SMART" id="SM00184">
    <property type="entry name" value="RING"/>
    <property type="match status" value="1"/>
</dbReference>
<evidence type="ECO:0000256" key="8">
    <source>
        <dbReference type="SAM" id="MobiDB-lite"/>
    </source>
</evidence>
<evidence type="ECO:0000259" key="10">
    <source>
        <dbReference type="PROSITE" id="PS51192"/>
    </source>
</evidence>
<dbReference type="SUPFAM" id="SSF57850">
    <property type="entry name" value="RING/U-box"/>
    <property type="match status" value="1"/>
</dbReference>
<dbReference type="InterPro" id="IPR014001">
    <property type="entry name" value="Helicase_ATP-bd"/>
</dbReference>
<evidence type="ECO:0000256" key="2">
    <source>
        <dbReference type="ARBA" id="ARBA00022741"/>
    </source>
</evidence>
<evidence type="ECO:0000313" key="12">
    <source>
        <dbReference type="Proteomes" id="UP001498771"/>
    </source>
</evidence>
<feature type="compositionally biased region" description="Basic and acidic residues" evidence="8">
    <location>
        <begin position="681"/>
        <end position="693"/>
    </location>
</feature>
<feature type="region of interest" description="Disordered" evidence="8">
    <location>
        <begin position="681"/>
        <end position="728"/>
    </location>
</feature>
<dbReference type="Pfam" id="PF13639">
    <property type="entry name" value="zf-RING_2"/>
    <property type="match status" value="1"/>
</dbReference>
<feature type="compositionally biased region" description="Basic and acidic residues" evidence="8">
    <location>
        <begin position="715"/>
        <end position="728"/>
    </location>
</feature>
<organism evidence="11 12">
    <name type="scientific">Myxozyma melibiosi</name>
    <dbReference type="NCBI Taxonomy" id="54550"/>
    <lineage>
        <taxon>Eukaryota</taxon>
        <taxon>Fungi</taxon>
        <taxon>Dikarya</taxon>
        <taxon>Ascomycota</taxon>
        <taxon>Saccharomycotina</taxon>
        <taxon>Lipomycetes</taxon>
        <taxon>Lipomycetales</taxon>
        <taxon>Lipomycetaceae</taxon>
        <taxon>Myxozyma</taxon>
    </lineage>
</organism>
<keyword evidence="5" id="KW-0862">Zinc</keyword>
<dbReference type="InterPro" id="IPR052583">
    <property type="entry name" value="ATP-helicase/E3_Ub-Ligase"/>
</dbReference>
<proteinExistence type="predicted"/>
<feature type="domain" description="Helicase ATP-binding" evidence="10">
    <location>
        <begin position="285"/>
        <end position="485"/>
    </location>
</feature>
<dbReference type="Gene3D" id="3.40.50.300">
    <property type="entry name" value="P-loop containing nucleotide triphosphate hydrolases"/>
    <property type="match status" value="1"/>
</dbReference>
<evidence type="ECO:0000256" key="1">
    <source>
        <dbReference type="ARBA" id="ARBA00022723"/>
    </source>
</evidence>
<name>A0ABR1F9N2_9ASCO</name>
<dbReference type="InterPro" id="IPR017907">
    <property type="entry name" value="Znf_RING_CS"/>
</dbReference>
<dbReference type="CDD" id="cd18070">
    <property type="entry name" value="DEXQc_SHPRH"/>
    <property type="match status" value="1"/>
</dbReference>
<dbReference type="InterPro" id="IPR027417">
    <property type="entry name" value="P-loop_NTPase"/>
</dbReference>
<dbReference type="InterPro" id="IPR059033">
    <property type="entry name" value="C144_05_dom"/>
</dbReference>
<keyword evidence="12" id="KW-1185">Reference proteome</keyword>
<dbReference type="Pfam" id="PF00271">
    <property type="entry name" value="Helicase_C"/>
    <property type="match status" value="1"/>
</dbReference>
<dbReference type="InterPro" id="IPR004595">
    <property type="entry name" value="TFIIH_C1-like_dom"/>
</dbReference>
<evidence type="ECO:0000256" key="7">
    <source>
        <dbReference type="PROSITE-ProRule" id="PRU00175"/>
    </source>
</evidence>
<dbReference type="InterPro" id="IPR001841">
    <property type="entry name" value="Znf_RING"/>
</dbReference>
<comment type="caution">
    <text evidence="11">The sequence shown here is derived from an EMBL/GenBank/DDBJ whole genome shotgun (WGS) entry which is preliminary data.</text>
</comment>
<dbReference type="SMART" id="SM00487">
    <property type="entry name" value="DEXDc"/>
    <property type="match status" value="1"/>
</dbReference>
<dbReference type="InterPro" id="IPR001650">
    <property type="entry name" value="Helicase_C-like"/>
</dbReference>
<dbReference type="InterPro" id="IPR000330">
    <property type="entry name" value="SNF2_N"/>
</dbReference>
<dbReference type="PROSITE" id="PS50089">
    <property type="entry name" value="ZF_RING_2"/>
    <property type="match status" value="1"/>
</dbReference>
<sequence>MFFSGDESKSAKTRFEDSLRDIWDSLDSRDAVYRVPCKLKLDESSKQIDVFGLITKSPLLCTFKVLFEEQLLSDVELFTLARNSQKVCYDGSPLAVPDATFCIRKIKDSSYEYFLDFGIALSNSSYPNVRAADLTVQPLFGRILRRAFPSIPRERIDLLLPDNELRKAYQKGDTLTVPGPRVRPIQFYQAICGHKFPEPAKLLQHPSLHTQMLDYQQQTIQWCLLQEGKAVSKEKNALVDASPADIPFPPWGWSQVYERGRNIWVAPELGLVCKSEAQLRQESYRQLVEGGAKGLIAEEMGLGKSLETIALILLNRRPLSDTGQLVLDPYSGDYVLKAKTTLIITPDSIHEQWKEEFNRHCPGLSLYVYKGATQAAGHVTAESMAEFDVVLTTYRIIAKDLHHALKPPSRSMRNERKYERIVSPLVQIQFWRVLLDEVQLVESGVGNAAQVARTIPRFHAWGVSGTPVRTELSDLAGLLLFLRYIPFTQGSSSKVWQRLCRDVPEFCDFFHRISVRHTKDMVKDSIALPPQRRIVLKIPFTTVEENNYRHLFQQFLDDCGFNPEGGPARDDWDPAEELPKMSKWLVRLRQTCCHAQIGVGNRRALGGGPLRTVKDVLEAMYENAHSAVQTDERLLWTSKIQRGQLLEQAEKRDEALELLIEACDGVRKVLAQCRKSLAEESEKVRKSGDDQKSETGSLSPAPQSKKVNSDDYYEDEQKREERLEREEEEKLKSRVLSARLRVRTFLELEHRCLFFIGSIYFQMENKQLEDEYYALAQTARQELLLESQQKAQKLMDSLTKMAKKKKMVEIPDIRKIDPSNSPIEIRPVADAARALCGILNAQSDVLDEWREKVVSLLSQNLVDKDSEPDGEEYGESLDAQEEGFSYQEAIRQTLADRHEAVEGVRNSLVHYDVSREDALDQRTDLDKRLTDERKAVKPPPELRSLKHLVEDMRRHVTQLAYDAEDASGERRHRLEIEHSLADKELTKLRDIMNGQKKALDNLDKELLFFKSVYNARIEYYKQLQQISDGVAVFEPKEPEKFSKTASVQETKLVDKIDGGYARLRYLEHLRNSMLGNTGSVPESERTCVICQSPFEIGSLTVCGHQYCRECMLEWWRSHHTCPICKKVLKSRDVYSISYKPSEIEAHEEQTANPDPASSSPKAAARAIYADVSEEALNQIKAVDLVQSYGSKIDMILRHMIWLRETTPNVQVVLFSQFTDFLNLVATALSNHGIRYATVENNMDKFKSNPEYMCFLLHAKSQSSGLTLVNATQVIICEPLFNTALELQAISRVHRIGQTRPTTVWMYAISGTVEESVLDLTTKRRLALLGTKDGEQLTEASLDTSNSIQLSRTAGKMVNTKGGGGEIVPQDEIWGLFFGKSDIHEAHQEMELMDIALQSEHAERKPELQQVALEYRRGVMADSAEQRASGGS</sequence>
<dbReference type="PANTHER" id="PTHR45865">
    <property type="entry name" value="E3 UBIQUITIN-PROTEIN LIGASE SHPRH FAMILY MEMBER"/>
    <property type="match status" value="1"/>
</dbReference>
<evidence type="ECO:0000256" key="5">
    <source>
        <dbReference type="ARBA" id="ARBA00022833"/>
    </source>
</evidence>
<reference evidence="11 12" key="1">
    <citation type="submission" date="2024-03" db="EMBL/GenBank/DDBJ databases">
        <title>Genome-scale model development and genomic sequencing of the oleaginous clade Lipomyces.</title>
        <authorList>
            <consortium name="Lawrence Berkeley National Laboratory"/>
            <person name="Czajka J.J."/>
            <person name="Han Y."/>
            <person name="Kim J."/>
            <person name="Mondo S.J."/>
            <person name="Hofstad B.A."/>
            <person name="Robles A."/>
            <person name="Haridas S."/>
            <person name="Riley R."/>
            <person name="LaButti K."/>
            <person name="Pangilinan J."/>
            <person name="Andreopoulos W."/>
            <person name="Lipzen A."/>
            <person name="Yan J."/>
            <person name="Wang M."/>
            <person name="Ng V."/>
            <person name="Grigoriev I.V."/>
            <person name="Spatafora J.W."/>
            <person name="Magnuson J.K."/>
            <person name="Baker S.E."/>
            <person name="Pomraning K.R."/>
        </authorList>
    </citation>
    <scope>NUCLEOTIDE SEQUENCE [LARGE SCALE GENOMIC DNA]</scope>
    <source>
        <strain evidence="11 12">Phaff 52-87</strain>
    </source>
</reference>
<dbReference type="Proteomes" id="UP001498771">
    <property type="component" value="Unassembled WGS sequence"/>
</dbReference>
<feature type="domain" description="RING-type" evidence="9">
    <location>
        <begin position="1087"/>
        <end position="1125"/>
    </location>
</feature>
<dbReference type="RefSeq" id="XP_064769584.1">
    <property type="nucleotide sequence ID" value="XM_064910996.1"/>
</dbReference>
<dbReference type="Pfam" id="PF00176">
    <property type="entry name" value="SNF2-rel_dom"/>
    <property type="match status" value="1"/>
</dbReference>
<dbReference type="PROSITE" id="PS51192">
    <property type="entry name" value="HELICASE_ATP_BIND_1"/>
    <property type="match status" value="1"/>
</dbReference>
<dbReference type="Gene3D" id="3.40.50.10810">
    <property type="entry name" value="Tandem AAA-ATPase domain"/>
    <property type="match status" value="1"/>
</dbReference>
<dbReference type="CDD" id="cd18793">
    <property type="entry name" value="SF2_C_SNF"/>
    <property type="match status" value="1"/>
</dbReference>
<protein>
    <submittedName>
        <fullName evidence="11">SNF2 family N-terminal domain-containing protein</fullName>
    </submittedName>
</protein>
<dbReference type="PANTHER" id="PTHR45865:SF1">
    <property type="entry name" value="E3 UBIQUITIN-PROTEIN LIGASE SHPRH"/>
    <property type="match status" value="1"/>
</dbReference>
<dbReference type="InterPro" id="IPR013083">
    <property type="entry name" value="Znf_RING/FYVE/PHD"/>
</dbReference>